<dbReference type="Pfam" id="PF13426">
    <property type="entry name" value="PAS_9"/>
    <property type="match status" value="1"/>
</dbReference>
<dbReference type="InterPro" id="IPR001789">
    <property type="entry name" value="Sig_transdc_resp-reg_receiver"/>
</dbReference>
<evidence type="ECO:0000259" key="7">
    <source>
        <dbReference type="PROSITE" id="PS50110"/>
    </source>
</evidence>
<evidence type="ECO:0000259" key="6">
    <source>
        <dbReference type="PROSITE" id="PS50109"/>
    </source>
</evidence>
<dbReference type="Pfam" id="PF16927">
    <property type="entry name" value="HisKA_7TM"/>
    <property type="match status" value="1"/>
</dbReference>
<dbReference type="SMART" id="SM00091">
    <property type="entry name" value="PAS"/>
    <property type="match status" value="2"/>
</dbReference>
<keyword evidence="5" id="KW-0812">Transmembrane</keyword>
<evidence type="ECO:0000256" key="5">
    <source>
        <dbReference type="SAM" id="Phobius"/>
    </source>
</evidence>
<feature type="domain" description="Histidine kinase" evidence="6">
    <location>
        <begin position="499"/>
        <end position="724"/>
    </location>
</feature>
<dbReference type="CDD" id="cd17546">
    <property type="entry name" value="REC_hyHK_CKI1_RcsC-like"/>
    <property type="match status" value="1"/>
</dbReference>
<evidence type="ECO:0000256" key="2">
    <source>
        <dbReference type="ARBA" id="ARBA00012438"/>
    </source>
</evidence>
<feature type="transmembrane region" description="Helical" evidence="5">
    <location>
        <begin position="148"/>
        <end position="168"/>
    </location>
</feature>
<dbReference type="SMART" id="SM00388">
    <property type="entry name" value="HisKA"/>
    <property type="match status" value="1"/>
</dbReference>
<dbReference type="PROSITE" id="PS50109">
    <property type="entry name" value="HIS_KIN"/>
    <property type="match status" value="1"/>
</dbReference>
<dbReference type="InterPro" id="IPR004358">
    <property type="entry name" value="Sig_transdc_His_kin-like_C"/>
</dbReference>
<keyword evidence="3 4" id="KW-0597">Phosphoprotein</keyword>
<feature type="transmembrane region" description="Helical" evidence="5">
    <location>
        <begin position="100"/>
        <end position="118"/>
    </location>
</feature>
<dbReference type="SMART" id="SM00448">
    <property type="entry name" value="REC"/>
    <property type="match status" value="1"/>
</dbReference>
<feature type="transmembrane region" description="Helical" evidence="5">
    <location>
        <begin position="6"/>
        <end position="25"/>
    </location>
</feature>
<evidence type="ECO:0000313" key="8">
    <source>
        <dbReference type="EMBL" id="HFH29776.1"/>
    </source>
</evidence>
<dbReference type="Pfam" id="PF00072">
    <property type="entry name" value="Response_reg"/>
    <property type="match status" value="1"/>
</dbReference>
<dbReference type="SMART" id="SM00387">
    <property type="entry name" value="HATPase_c"/>
    <property type="match status" value="1"/>
</dbReference>
<dbReference type="InterPro" id="IPR036097">
    <property type="entry name" value="HisK_dim/P_sf"/>
</dbReference>
<dbReference type="Gene3D" id="3.30.450.20">
    <property type="entry name" value="PAS domain"/>
    <property type="match status" value="1"/>
</dbReference>
<dbReference type="EMBL" id="DSVL01000295">
    <property type="protein sequence ID" value="HFH29776.1"/>
    <property type="molecule type" value="Genomic_DNA"/>
</dbReference>
<feature type="modified residue" description="4-aspartylphosphate" evidence="4">
    <location>
        <position position="795"/>
    </location>
</feature>
<dbReference type="InterPro" id="IPR003594">
    <property type="entry name" value="HATPase_dom"/>
</dbReference>
<dbReference type="InterPro" id="IPR000014">
    <property type="entry name" value="PAS"/>
</dbReference>
<evidence type="ECO:0000256" key="3">
    <source>
        <dbReference type="ARBA" id="ARBA00022553"/>
    </source>
</evidence>
<dbReference type="EC" id="2.7.13.3" evidence="2"/>
<dbReference type="PANTHER" id="PTHR43065">
    <property type="entry name" value="SENSOR HISTIDINE KINASE"/>
    <property type="match status" value="1"/>
</dbReference>
<dbReference type="Pfam" id="PF02518">
    <property type="entry name" value="HATPase_c"/>
    <property type="match status" value="1"/>
</dbReference>
<dbReference type="PRINTS" id="PR00344">
    <property type="entry name" value="BCTRLSENSOR"/>
</dbReference>
<proteinExistence type="predicted"/>
<dbReference type="InterPro" id="IPR005467">
    <property type="entry name" value="His_kinase_dom"/>
</dbReference>
<dbReference type="SUPFAM" id="SSF47384">
    <property type="entry name" value="Homodimeric domain of signal transducing histidine kinase"/>
    <property type="match status" value="1"/>
</dbReference>
<comment type="catalytic activity">
    <reaction evidence="1">
        <text>ATP + protein L-histidine = ADP + protein N-phospho-L-histidine.</text>
        <dbReference type="EC" id="2.7.13.3"/>
    </reaction>
</comment>
<dbReference type="SUPFAM" id="SSF55874">
    <property type="entry name" value="ATPase domain of HSP90 chaperone/DNA topoisomerase II/histidine kinase"/>
    <property type="match status" value="1"/>
</dbReference>
<dbReference type="GO" id="GO:0000155">
    <property type="term" value="F:phosphorelay sensor kinase activity"/>
    <property type="evidence" value="ECO:0007669"/>
    <property type="project" value="InterPro"/>
</dbReference>
<dbReference type="PROSITE" id="PS50110">
    <property type="entry name" value="RESPONSE_REGULATORY"/>
    <property type="match status" value="1"/>
</dbReference>
<feature type="transmembrane region" description="Helical" evidence="5">
    <location>
        <begin position="70"/>
        <end position="93"/>
    </location>
</feature>
<feature type="transmembrane region" description="Helical" evidence="5">
    <location>
        <begin position="180"/>
        <end position="203"/>
    </location>
</feature>
<dbReference type="CDD" id="cd00082">
    <property type="entry name" value="HisKA"/>
    <property type="match status" value="1"/>
</dbReference>
<dbReference type="SUPFAM" id="SSF52172">
    <property type="entry name" value="CheY-like"/>
    <property type="match status" value="1"/>
</dbReference>
<protein>
    <recommendedName>
        <fullName evidence="2">histidine kinase</fullName>
        <ecNumber evidence="2">2.7.13.3</ecNumber>
    </recommendedName>
</protein>
<keyword evidence="5" id="KW-0472">Membrane</keyword>
<accession>A0A7C3EAD6</accession>
<name>A0A7C3EAD6_9SPIR</name>
<sequence>MRLIFFLNVMSCFLYLFLGVFAYIFRRNDRLFRRTPLNIIFISLSILFALGTMANAFFVSAPQAEEARLWFLSFSFIWYASPPLFFIFCLLITGLPFKPWFLLSLGPALLVTVVQIVYPQAVLQDVVPVSFGWHAAYNESSPWHWINVANYTLFGLAALLVLLVRGLFQQDELRRKKVSIILYSFIPTFFGTYITGFLLRYAGFETLPPMLPIFLSFLVAGLAWAQFRYDLLSFSSREVSERILQTVYDAVLLCNLDGSIIDCNLSRSGDTWQGSNITQVIPHAEPPQAWLQTHAQAEGHIFEDFFYFTPSRASPAAMTVRRLYAGQSLSGYIITAHDLSAEKNLTLEVDRRLALTATLRSIEANFARAFHSSPAGMLVIELGTKILLDVNKAASSILQITPSELVGAKITELGLAMDEGVLTFFHNALIANRAATTQQILITRKNGTKLNCLVSASPFTYMDKQAALVILLDITEIEQLRTELERSQKLESIGILAGGIAHDFNNIMTAILGNISLVKLSLSETDEIYDAINRAETACFRARDLSRQLLTFAKGGEPSPVPTDVAKLVREALRLSAAGSSVAASVTIEDDIPYAYIDSGQIVQCFNNIILNAIQAMPRGGTLSIRLRKELITDLKDLKNQDKYFPLLPAPGSYVVVELKDSGPGIPSSLLDKIFDPYVSTKHGGSGLGLAITYSILKRHGGAIAVQSQEGLGATFTIYLPPAEESPQQEIFSRVQFAKGKILVMDDEYAVRMVVDRMLRRLGYDPTVTANGESAIEEFKKARNEQRAFSAVILDLTVVSGLGGIETAQRIREIDPTIPIFVSSGYADAPVMSEYKSYGFTGVIPKPFGIEELSQKLASISRSDST</sequence>
<keyword evidence="5" id="KW-1133">Transmembrane helix</keyword>
<dbReference type="InterPro" id="IPR003661">
    <property type="entry name" value="HisK_dim/P_dom"/>
</dbReference>
<dbReference type="Gene3D" id="1.10.287.130">
    <property type="match status" value="1"/>
</dbReference>
<dbReference type="InterPro" id="IPR035965">
    <property type="entry name" value="PAS-like_dom_sf"/>
</dbReference>
<dbReference type="InterPro" id="IPR011006">
    <property type="entry name" value="CheY-like_superfamily"/>
</dbReference>
<feature type="transmembrane region" description="Helical" evidence="5">
    <location>
        <begin position="37"/>
        <end position="58"/>
    </location>
</feature>
<organism evidence="8">
    <name type="scientific">Gracilinema caldarium</name>
    <dbReference type="NCBI Taxonomy" id="215591"/>
    <lineage>
        <taxon>Bacteria</taxon>
        <taxon>Pseudomonadati</taxon>
        <taxon>Spirochaetota</taxon>
        <taxon>Spirochaetia</taxon>
        <taxon>Spirochaetales</taxon>
        <taxon>Breznakiellaceae</taxon>
        <taxon>Gracilinema</taxon>
    </lineage>
</organism>
<dbReference type="NCBIfam" id="TIGR00229">
    <property type="entry name" value="sensory_box"/>
    <property type="match status" value="1"/>
</dbReference>
<gene>
    <name evidence="8" type="ORF">ENS59_09750</name>
</gene>
<dbReference type="CDD" id="cd00130">
    <property type="entry name" value="PAS"/>
    <property type="match status" value="1"/>
</dbReference>
<dbReference type="AlphaFoldDB" id="A0A7C3EAD6"/>
<dbReference type="Gene3D" id="3.40.50.2300">
    <property type="match status" value="1"/>
</dbReference>
<dbReference type="InterPro" id="IPR036890">
    <property type="entry name" value="HATPase_C_sf"/>
</dbReference>
<evidence type="ECO:0000256" key="1">
    <source>
        <dbReference type="ARBA" id="ARBA00000085"/>
    </source>
</evidence>
<dbReference type="Gene3D" id="3.30.565.10">
    <property type="entry name" value="Histidine kinase-like ATPase, C-terminal domain"/>
    <property type="match status" value="1"/>
</dbReference>
<dbReference type="PANTHER" id="PTHR43065:SF42">
    <property type="entry name" value="TWO-COMPONENT SENSOR PPRA"/>
    <property type="match status" value="1"/>
</dbReference>
<evidence type="ECO:0000256" key="4">
    <source>
        <dbReference type="PROSITE-ProRule" id="PRU00169"/>
    </source>
</evidence>
<dbReference type="InterPro" id="IPR031621">
    <property type="entry name" value="HisKA_7TM"/>
</dbReference>
<reference evidence="8" key="1">
    <citation type="journal article" date="2020" name="mSystems">
        <title>Genome- and Community-Level Interaction Insights into Carbon Utilization and Element Cycling Functions of Hydrothermarchaeota in Hydrothermal Sediment.</title>
        <authorList>
            <person name="Zhou Z."/>
            <person name="Liu Y."/>
            <person name="Xu W."/>
            <person name="Pan J."/>
            <person name="Luo Z.H."/>
            <person name="Li M."/>
        </authorList>
    </citation>
    <scope>NUCLEOTIDE SEQUENCE [LARGE SCALE GENOMIC DNA]</scope>
    <source>
        <strain evidence="8">SpSt-503</strain>
    </source>
</reference>
<dbReference type="SUPFAM" id="SSF55785">
    <property type="entry name" value="PYP-like sensor domain (PAS domain)"/>
    <property type="match status" value="1"/>
</dbReference>
<comment type="caution">
    <text evidence="8">The sequence shown here is derived from an EMBL/GenBank/DDBJ whole genome shotgun (WGS) entry which is preliminary data.</text>
</comment>
<feature type="domain" description="Response regulatory" evidence="7">
    <location>
        <begin position="741"/>
        <end position="861"/>
    </location>
</feature>